<comment type="caution">
    <text evidence="1">The sequence shown here is derived from an EMBL/GenBank/DDBJ whole genome shotgun (WGS) entry which is preliminary data.</text>
</comment>
<protein>
    <submittedName>
        <fullName evidence="1">FUSC family protein</fullName>
    </submittedName>
</protein>
<proteinExistence type="predicted"/>
<evidence type="ECO:0000313" key="2">
    <source>
        <dbReference type="Proteomes" id="UP001558850"/>
    </source>
</evidence>
<dbReference type="EMBL" id="JBFRCH010000031">
    <property type="protein sequence ID" value="MEX3936393.1"/>
    <property type="molecule type" value="Genomic_DNA"/>
</dbReference>
<dbReference type="Proteomes" id="UP001558850">
    <property type="component" value="Unassembled WGS sequence"/>
</dbReference>
<gene>
    <name evidence="1" type="ORF">AB4Y32_32210</name>
</gene>
<accession>A0ACC6U9L9</accession>
<keyword evidence="2" id="KW-1185">Reference proteome</keyword>
<name>A0ACC6U9L9_9BURK</name>
<evidence type="ECO:0000313" key="1">
    <source>
        <dbReference type="EMBL" id="MEX3936393.1"/>
    </source>
</evidence>
<reference evidence="1" key="1">
    <citation type="submission" date="2024-07" db="EMBL/GenBank/DDBJ databases">
        <title>A survey of Mimosa microsymbionts across Brazilian biomes reveals a high diversity of Paraburkholderia nodulating endemic species, but also that Cupriavidus is common as a symbiont of widespread species.</title>
        <authorList>
            <person name="Rouws L."/>
            <person name="Barauna A."/>
            <person name="Beukes C."/>
            <person name="Rouws J.R.C."/>
            <person name="De Faria S.M."/>
            <person name="Gross E."/>
            <person name="Bueno Dos Reis Junior F."/>
            <person name="Simon M.F."/>
            <person name="Maluk M."/>
            <person name="Odee D.W."/>
            <person name="Kenicer G."/>
            <person name="Young J.P.W."/>
            <person name="Reis V.M."/>
            <person name="Zilli J."/>
            <person name="James E.K."/>
        </authorList>
    </citation>
    <scope>NUCLEOTIDE SEQUENCE</scope>
    <source>
        <strain evidence="1">EG181B</strain>
    </source>
</reference>
<organism evidence="1 2">
    <name type="scientific">Paraburkholderia phymatum</name>
    <dbReference type="NCBI Taxonomy" id="148447"/>
    <lineage>
        <taxon>Bacteria</taxon>
        <taxon>Pseudomonadati</taxon>
        <taxon>Pseudomonadota</taxon>
        <taxon>Betaproteobacteria</taxon>
        <taxon>Burkholderiales</taxon>
        <taxon>Burkholderiaceae</taxon>
        <taxon>Paraburkholderia</taxon>
    </lineage>
</organism>
<sequence>MQATGYFPPGVTQFVRFLGDEIRVQPGRANVMLRCVSGSALVITISMALQVPFLAVSLIAVFLVTQSNVVMTRLVGLVFIIGVTLAVGIAILVIKLTYDYPLLRILLSAAVFLFSVYMMRVAKIGAAFFLVGIVVIYFQSFVDLTDNAEALVRLALWIWVAVSYAIAITLLINTLCLPVEPMQQLQDGMLGQLATVDAGLAYLERGARAVGVPDARQVQSGILMLQRLLQFSMMRDADYRTHQGFHLALVTTVSRLHAATADLPESTAEIPAGVPSALRAACERLGHAIRTGGRFTVPERLTNVADELMPGALQQMRDALLAFASRSAAPESSETKREKGRFLVPDAFSNPVYVQFALKTLLATMAGYFFYLATDWQGIHTIMLTSLIVAQPSLGASSRRAVLRIGGAALGSVSALAMVVWVVPRIDGIVGLLLMSLPVIAVGAWVSAGSERTSYAGTQLMFTFAIVLLEQFGPVTDLTGIRDRMVGILLGVLISVVVHASLWPEAEGEALRQRVARLLRSLAARLRQPGDAVTPTALWAELGDCEAMAARVALEPGWQMGEGQHEGFQHYVQTILAQTREIFLAADAFDAERRAQPIGDSRAHGAAMTGAETAGALLEGYASDLTDRPEAVRAPAPVPPDLLATDLGIDHEGPLTDAARRAYQRLTVRATRLIGQVQTLPSWRVHQADTGTVE</sequence>